<comment type="subcellular location">
    <subcellularLocation>
        <location evidence="1">Nucleus</location>
    </subcellularLocation>
</comment>
<dbReference type="GO" id="GO:0036297">
    <property type="term" value="P:interstrand cross-link repair"/>
    <property type="evidence" value="ECO:0007669"/>
    <property type="project" value="TreeGrafter"/>
</dbReference>
<organism evidence="8 10">
    <name type="scientific">Punica granatum</name>
    <name type="common">Pomegranate</name>
    <dbReference type="NCBI Taxonomy" id="22663"/>
    <lineage>
        <taxon>Eukaryota</taxon>
        <taxon>Viridiplantae</taxon>
        <taxon>Streptophyta</taxon>
        <taxon>Embryophyta</taxon>
        <taxon>Tracheophyta</taxon>
        <taxon>Spermatophyta</taxon>
        <taxon>Magnoliopsida</taxon>
        <taxon>eudicotyledons</taxon>
        <taxon>Gunneridae</taxon>
        <taxon>Pentapetalae</taxon>
        <taxon>rosids</taxon>
        <taxon>malvids</taxon>
        <taxon>Myrtales</taxon>
        <taxon>Lythraceae</taxon>
        <taxon>Punica</taxon>
    </lineage>
</organism>
<evidence type="ECO:0000259" key="7">
    <source>
        <dbReference type="Pfam" id="PF07522"/>
    </source>
</evidence>
<sequence length="539" mass="61365">MPIEMPRGLPFSVDTWTQASQRKRHHFLTHAHRDHSVGIANFTNRIYSTRLTQSLVLQHFPRLDGSLFVNIEVGQSIVIDDPDGQHFTVAAFDANHCPGAVMFLFEGEFGNVLHTVIADSPLSACKTYQQSTLAEKEKSPCADLIMFSWTVLNCIWKHPDAPVVYLTCDLLGQEEILDEVSRTFGSKIYVDKVVHPEFFQALSLTYPEVLSGDSSSRFHLFDGFPRFYERAKAKLEEAKVNSQPEPLIIRPSTQWYACEEESSQADVKMRQKFYEEVKDQFGVWHVCYSMHSSKEELEWALQLLAPKWVASTTPNCWAMELDYVRKNCLASKIPTNDPLWKILDIGKGTPLDTEDTCEDVHCSSSQVIAELTQTSVAAEVQHQGKVSMIRKELINSSPPCKRPNLTLFGRARLGTQDSTNSSPLKEVRSPRPNGRPPQTVQVSNKLEDEVSCQERDAKWNCEELEERQEEEADVKEVHTQISGEKERENRKAFPSSPVWLSKSFSDSFRKLYRSRNVPVPQPLPSLVELNASRRTKRSF</sequence>
<evidence type="ECO:0000256" key="3">
    <source>
        <dbReference type="ARBA" id="ARBA00022763"/>
    </source>
</evidence>
<dbReference type="Gene3D" id="3.60.15.10">
    <property type="entry name" value="Ribonuclease Z/Hydroxyacylglutathione hydrolase-like"/>
    <property type="match status" value="1"/>
</dbReference>
<gene>
    <name evidence="8" type="ORF">CDL15_Pgr017374</name>
    <name evidence="9" type="ORF">CRG98_000158</name>
</gene>
<evidence type="ECO:0000256" key="6">
    <source>
        <dbReference type="SAM" id="MobiDB-lite"/>
    </source>
</evidence>
<reference evidence="8" key="2">
    <citation type="submission" date="2017-06" db="EMBL/GenBank/DDBJ databases">
        <title>The pomegranate genome and the genomics of punicalagin biosynthesis.</title>
        <authorList>
            <person name="Xu C."/>
        </authorList>
    </citation>
    <scope>NUCLEOTIDE SEQUENCE [LARGE SCALE GENOMIC DNA]</scope>
    <source>
        <tissue evidence="8">Fresh leaf</tissue>
    </source>
</reference>
<comment type="similarity">
    <text evidence="2">Belongs to the DNA repair metallo-beta-lactamase (DRMBL) family.</text>
</comment>
<evidence type="ECO:0000256" key="1">
    <source>
        <dbReference type="ARBA" id="ARBA00004123"/>
    </source>
</evidence>
<dbReference type="EMBL" id="MTKT01000281">
    <property type="protein sequence ID" value="OWM91456.1"/>
    <property type="molecule type" value="Genomic_DNA"/>
</dbReference>
<evidence type="ECO:0000313" key="9">
    <source>
        <dbReference type="EMBL" id="PKI79411.1"/>
    </source>
</evidence>
<dbReference type="Proteomes" id="UP000233551">
    <property type="component" value="Unassembled WGS sequence"/>
</dbReference>
<evidence type="ECO:0000313" key="8">
    <source>
        <dbReference type="EMBL" id="OWM91456.1"/>
    </source>
</evidence>
<dbReference type="Proteomes" id="UP000197138">
    <property type="component" value="Unassembled WGS sequence"/>
</dbReference>
<keyword evidence="4" id="KW-0234">DNA repair</keyword>
<proteinExistence type="inferred from homology"/>
<reference evidence="10" key="1">
    <citation type="journal article" date="2017" name="Plant J.">
        <title>The pomegranate (Punica granatum L.) genome and the genomics of punicalagin biosynthesis.</title>
        <authorList>
            <person name="Qin G."/>
            <person name="Xu C."/>
            <person name="Ming R."/>
            <person name="Tang H."/>
            <person name="Guyot R."/>
            <person name="Kramer E.M."/>
            <person name="Hu Y."/>
            <person name="Yi X."/>
            <person name="Qi Y."/>
            <person name="Xu X."/>
            <person name="Gao Z."/>
            <person name="Pan H."/>
            <person name="Jian J."/>
            <person name="Tian Y."/>
            <person name="Yue Z."/>
            <person name="Xu Y."/>
        </authorList>
    </citation>
    <scope>NUCLEOTIDE SEQUENCE [LARGE SCALE GENOMIC DNA]</scope>
    <source>
        <strain evidence="10">cv. Dabenzi</strain>
    </source>
</reference>
<evidence type="ECO:0000256" key="2">
    <source>
        <dbReference type="ARBA" id="ARBA00010304"/>
    </source>
</evidence>
<protein>
    <recommendedName>
        <fullName evidence="7">DNA repair metallo-beta-lactamase domain-containing protein</fullName>
    </recommendedName>
</protein>
<dbReference type="AlphaFoldDB" id="A0A218Y3M8"/>
<feature type="region of interest" description="Disordered" evidence="6">
    <location>
        <begin position="515"/>
        <end position="539"/>
    </location>
</feature>
<keyword evidence="3" id="KW-0227">DNA damage</keyword>
<feature type="domain" description="DNA repair metallo-beta-lactamase" evidence="7">
    <location>
        <begin position="210"/>
        <end position="316"/>
    </location>
</feature>
<feature type="region of interest" description="Disordered" evidence="6">
    <location>
        <begin position="411"/>
        <end position="446"/>
    </location>
</feature>
<evidence type="ECO:0000256" key="4">
    <source>
        <dbReference type="ARBA" id="ARBA00023204"/>
    </source>
</evidence>
<dbReference type="EMBL" id="PGOL01000005">
    <property type="protein sequence ID" value="PKI79411.1"/>
    <property type="molecule type" value="Genomic_DNA"/>
</dbReference>
<keyword evidence="5" id="KW-0539">Nucleus</keyword>
<dbReference type="FunFam" id="3.40.50.12650:FF:000005">
    <property type="entry name" value="DNA repair metallo-beta-lactamase family protein"/>
    <property type="match status" value="1"/>
</dbReference>
<accession>A0A218Y3M8</accession>
<dbReference type="PANTHER" id="PTHR23240">
    <property type="entry name" value="DNA CROSS-LINK REPAIR PROTEIN PSO2/SNM1-RELATED"/>
    <property type="match status" value="1"/>
</dbReference>
<dbReference type="STRING" id="22663.A0A218Y3M8"/>
<name>A0A218Y3M8_PUNGR</name>
<reference evidence="9 11" key="3">
    <citation type="submission" date="2017-11" db="EMBL/GenBank/DDBJ databases">
        <title>De-novo sequencing of pomegranate (Punica granatum L.) genome.</title>
        <authorList>
            <person name="Akparov Z."/>
            <person name="Amiraslanov A."/>
            <person name="Hajiyeva S."/>
            <person name="Abbasov M."/>
            <person name="Kaur K."/>
            <person name="Hamwieh A."/>
            <person name="Solovyev V."/>
            <person name="Salamov A."/>
            <person name="Braich B."/>
            <person name="Kosarev P."/>
            <person name="Mahmoud A."/>
            <person name="Hajiyev E."/>
            <person name="Babayeva S."/>
            <person name="Izzatullayeva V."/>
            <person name="Mammadov A."/>
            <person name="Mammadov A."/>
            <person name="Sharifova S."/>
            <person name="Ojaghi J."/>
            <person name="Eynullazada K."/>
            <person name="Bayramov B."/>
            <person name="Abdulazimova A."/>
            <person name="Shahmuradov I."/>
        </authorList>
    </citation>
    <scope>NUCLEOTIDE SEQUENCE [LARGE SCALE GENOMIC DNA]</scope>
    <source>
        <strain evidence="9">AG2017</strain>
        <strain evidence="11">cv. AG2017</strain>
        <tissue evidence="9">Leaf</tissue>
    </source>
</reference>
<dbReference type="GO" id="GO:0035312">
    <property type="term" value="F:5'-3' DNA exonuclease activity"/>
    <property type="evidence" value="ECO:0007669"/>
    <property type="project" value="TreeGrafter"/>
</dbReference>
<dbReference type="Gene3D" id="3.40.50.12650">
    <property type="match status" value="1"/>
</dbReference>
<dbReference type="GO" id="GO:0005634">
    <property type="term" value="C:nucleus"/>
    <property type="evidence" value="ECO:0007669"/>
    <property type="project" value="UniProtKB-SubCell"/>
</dbReference>
<comment type="caution">
    <text evidence="8">The sequence shown here is derived from an EMBL/GenBank/DDBJ whole genome shotgun (WGS) entry which is preliminary data.</text>
</comment>
<feature type="compositionally biased region" description="Basic and acidic residues" evidence="6">
    <location>
        <begin position="474"/>
        <end position="491"/>
    </location>
</feature>
<dbReference type="Pfam" id="PF07522">
    <property type="entry name" value="DRMBL"/>
    <property type="match status" value="1"/>
</dbReference>
<keyword evidence="11" id="KW-1185">Reference proteome</keyword>
<dbReference type="SUPFAM" id="SSF56281">
    <property type="entry name" value="Metallo-hydrolase/oxidoreductase"/>
    <property type="match status" value="1"/>
</dbReference>
<dbReference type="GO" id="GO:0003684">
    <property type="term" value="F:damaged DNA binding"/>
    <property type="evidence" value="ECO:0007669"/>
    <property type="project" value="TreeGrafter"/>
</dbReference>
<feature type="region of interest" description="Disordered" evidence="6">
    <location>
        <begin position="470"/>
        <end position="498"/>
    </location>
</feature>
<dbReference type="PANTHER" id="PTHR23240:SF31">
    <property type="entry name" value="DNA REPAIR METALLO-BETA-LACTAMASE FAMILY PROTEIN"/>
    <property type="match status" value="1"/>
</dbReference>
<evidence type="ECO:0000256" key="5">
    <source>
        <dbReference type="ARBA" id="ARBA00023242"/>
    </source>
</evidence>
<dbReference type="GO" id="GO:0006303">
    <property type="term" value="P:double-strand break repair via nonhomologous end joining"/>
    <property type="evidence" value="ECO:0007669"/>
    <property type="project" value="TreeGrafter"/>
</dbReference>
<evidence type="ECO:0000313" key="11">
    <source>
        <dbReference type="Proteomes" id="UP000233551"/>
    </source>
</evidence>
<dbReference type="InterPro" id="IPR036866">
    <property type="entry name" value="RibonucZ/Hydroxyglut_hydro"/>
</dbReference>
<dbReference type="InterPro" id="IPR011084">
    <property type="entry name" value="DRMBL"/>
</dbReference>
<evidence type="ECO:0000313" key="10">
    <source>
        <dbReference type="Proteomes" id="UP000197138"/>
    </source>
</evidence>